<evidence type="ECO:0000313" key="3">
    <source>
        <dbReference type="Proteomes" id="UP000664859"/>
    </source>
</evidence>
<protein>
    <submittedName>
        <fullName evidence="2">Uncharacterized protein</fullName>
    </submittedName>
</protein>
<dbReference type="EMBL" id="JAFCMP010000002">
    <property type="protein sequence ID" value="KAG5192821.1"/>
    <property type="molecule type" value="Genomic_DNA"/>
</dbReference>
<evidence type="ECO:0000313" key="2">
    <source>
        <dbReference type="EMBL" id="KAG5192821.1"/>
    </source>
</evidence>
<accession>A0A836CRC7</accession>
<proteinExistence type="predicted"/>
<gene>
    <name evidence="2" type="ORF">JKP88DRAFT_261766</name>
</gene>
<dbReference type="Proteomes" id="UP000664859">
    <property type="component" value="Unassembled WGS sequence"/>
</dbReference>
<dbReference type="AlphaFoldDB" id="A0A836CRC7"/>
<comment type="caution">
    <text evidence="2">The sequence shown here is derived from an EMBL/GenBank/DDBJ whole genome shotgun (WGS) entry which is preliminary data.</text>
</comment>
<feature type="compositionally biased region" description="Basic and acidic residues" evidence="1">
    <location>
        <begin position="9"/>
        <end position="20"/>
    </location>
</feature>
<organism evidence="2 3">
    <name type="scientific">Tribonema minus</name>
    <dbReference type="NCBI Taxonomy" id="303371"/>
    <lineage>
        <taxon>Eukaryota</taxon>
        <taxon>Sar</taxon>
        <taxon>Stramenopiles</taxon>
        <taxon>Ochrophyta</taxon>
        <taxon>PX clade</taxon>
        <taxon>Xanthophyceae</taxon>
        <taxon>Tribonematales</taxon>
        <taxon>Tribonemataceae</taxon>
        <taxon>Tribonema</taxon>
    </lineage>
</organism>
<keyword evidence="3" id="KW-1185">Reference proteome</keyword>
<reference evidence="2" key="1">
    <citation type="submission" date="2021-02" db="EMBL/GenBank/DDBJ databases">
        <title>First Annotated Genome of the Yellow-green Alga Tribonema minus.</title>
        <authorList>
            <person name="Mahan K.M."/>
        </authorList>
    </citation>
    <scope>NUCLEOTIDE SEQUENCE</scope>
    <source>
        <strain evidence="2">UTEX B ZZ1240</strain>
    </source>
</reference>
<sequence length="213" mass="22777">MPKAARTRSSREPTSIKRGTDPAPLATVSAPASSLAIRALQVLIAWNRHSVEAQNEALEGRPSLEHVYALFWHCRGLDEPEAEGECDDPPSEVLWTVEEEELRGSVASAAALDAATARALHVAAGAPRDAAAALRANDCLRAGRAGDELFAVVRFSADMGEAGAHLQSVWRSRADAKQEARKLTGEEARDDGGFGVAWGEYDYCTIQAVKLTA</sequence>
<evidence type="ECO:0000256" key="1">
    <source>
        <dbReference type="SAM" id="MobiDB-lite"/>
    </source>
</evidence>
<name>A0A836CRC7_9STRA</name>
<feature type="region of interest" description="Disordered" evidence="1">
    <location>
        <begin position="1"/>
        <end position="27"/>
    </location>
</feature>